<keyword evidence="2" id="KW-1185">Reference proteome</keyword>
<dbReference type="RefSeq" id="WP_038506119.1">
    <property type="nucleotide sequence ID" value="NZ_CP007243.1"/>
</dbReference>
<dbReference type="OrthoDB" id="9807580at2"/>
<dbReference type="SFLD" id="SFLDG01018">
    <property type="entry name" value="Squalene/Phytoene_Synthase_Lik"/>
    <property type="match status" value="1"/>
</dbReference>
<proteinExistence type="predicted"/>
<protein>
    <submittedName>
        <fullName evidence="1">Phytoene synthase</fullName>
    </submittedName>
</protein>
<accession>A0A059Y0M3</accession>
<organism evidence="1 2">
    <name type="scientific">Leptospirillum ferriphilum YSK</name>
    <dbReference type="NCBI Taxonomy" id="1441628"/>
    <lineage>
        <taxon>Bacteria</taxon>
        <taxon>Pseudomonadati</taxon>
        <taxon>Nitrospirota</taxon>
        <taxon>Nitrospiria</taxon>
        <taxon>Nitrospirales</taxon>
        <taxon>Nitrospiraceae</taxon>
        <taxon>Leptospirillum</taxon>
    </lineage>
</organism>
<dbReference type="Gene3D" id="1.10.600.10">
    <property type="entry name" value="Farnesyl Diphosphate Synthase"/>
    <property type="match status" value="1"/>
</dbReference>
<dbReference type="HOGENOM" id="CLU_037269_0_1_0"/>
<dbReference type="SFLD" id="SFLDG01212">
    <property type="entry name" value="Phytoene_synthase_like"/>
    <property type="match status" value="1"/>
</dbReference>
<dbReference type="EMBL" id="CP007243">
    <property type="protein sequence ID" value="AIA31086.1"/>
    <property type="molecule type" value="Genomic_DNA"/>
</dbReference>
<dbReference type="SFLD" id="SFLDS00005">
    <property type="entry name" value="Isoprenoid_Synthase_Type_I"/>
    <property type="match status" value="1"/>
</dbReference>
<dbReference type="AlphaFoldDB" id="A0A059Y0M3"/>
<dbReference type="GO" id="GO:0004311">
    <property type="term" value="F:geranylgeranyl diphosphate synthase activity"/>
    <property type="evidence" value="ECO:0007669"/>
    <property type="project" value="InterPro"/>
</dbReference>
<dbReference type="Pfam" id="PF00494">
    <property type="entry name" value="SQS_PSY"/>
    <property type="match status" value="1"/>
</dbReference>
<dbReference type="PANTHER" id="PTHR31480">
    <property type="entry name" value="BIFUNCTIONAL LYCOPENE CYCLASE/PHYTOENE SYNTHASE"/>
    <property type="match status" value="1"/>
</dbReference>
<dbReference type="InterPro" id="IPR044843">
    <property type="entry name" value="Trans_IPPS_bact-type"/>
</dbReference>
<evidence type="ECO:0000313" key="1">
    <source>
        <dbReference type="EMBL" id="AIA31086.1"/>
    </source>
</evidence>
<evidence type="ECO:0000313" key="2">
    <source>
        <dbReference type="Proteomes" id="UP000027059"/>
    </source>
</evidence>
<sequence length="317" mass="36256">MITLEESYRQCMVLTRSHYENFPVASVLLPAKTRPAIAVIYAFARCADDFGDEEPDTVRSLELLSGWRDLLYASVKGPVDHFVFRALRDVIERFEIPVQWLDNLIMAFERDRTIVRHPTFSDLMTYSRLSANPVGRLLLWIHGYRDEGRLAMSDAICSALQLANFWQDIGIDREKGRIYVPLSELSACGLDETSLYEGLDERHEALKRRLRAYTMGLFMAGRELPARLSGRLSLEIALVLAGGVRILEAGTRPGRSLLDRPVLRKTDWALDLVRVVSGIWRFPQQDPQDGIFQEGFRVFFPVKDQDRSEKTSSMIRS</sequence>
<dbReference type="InterPro" id="IPR002060">
    <property type="entry name" value="Squ/phyt_synthse"/>
</dbReference>
<gene>
    <name evidence="1" type="ORF">Y981_11065</name>
</gene>
<dbReference type="InterPro" id="IPR008949">
    <property type="entry name" value="Isoprenoid_synthase_dom_sf"/>
</dbReference>
<name>A0A059Y0M3_9BACT</name>
<dbReference type="KEGG" id="lfp:Y981_11065"/>
<dbReference type="Proteomes" id="UP000027059">
    <property type="component" value="Chromosome"/>
</dbReference>
<reference evidence="2" key="1">
    <citation type="submission" date="2014-02" db="EMBL/GenBank/DDBJ databases">
        <title>Complete genome sequence and comparative genomic analysis of the nitrogen-fixing bacterium Leptospirillum ferriphilum YSK.</title>
        <authorList>
            <person name="Guo X."/>
            <person name="Yin H."/>
            <person name="Liang Y."/>
            <person name="Hu Q."/>
            <person name="Ma L."/>
            <person name="Xiao Y."/>
            <person name="Zhang X."/>
            <person name="Qiu G."/>
            <person name="Liu X."/>
        </authorList>
    </citation>
    <scope>NUCLEOTIDE SEQUENCE [LARGE SCALE GENOMIC DNA]</scope>
    <source>
        <strain evidence="2">YSK</strain>
    </source>
</reference>
<reference evidence="1 2" key="2">
    <citation type="journal article" date="2015" name="Biomed. Res. Int.">
        <title>Effects of Arsenite Resistance on the Growth and Functional Gene Expression of Leptospirillum ferriphilum and Acidithiobacillus thiooxidans in Pure Culture and Coculture.</title>
        <authorList>
            <person name="Jiang H."/>
            <person name="Liang Y."/>
            <person name="Yin H."/>
            <person name="Xiao Y."/>
            <person name="Guo X."/>
            <person name="Xu Y."/>
            <person name="Hu Q."/>
            <person name="Liu H."/>
            <person name="Liu X."/>
        </authorList>
    </citation>
    <scope>NUCLEOTIDE SEQUENCE [LARGE SCALE GENOMIC DNA]</scope>
    <source>
        <strain evidence="1 2">YSK</strain>
    </source>
</reference>
<dbReference type="SUPFAM" id="SSF48576">
    <property type="entry name" value="Terpenoid synthases"/>
    <property type="match status" value="1"/>
</dbReference>